<evidence type="ECO:0000256" key="8">
    <source>
        <dbReference type="ARBA" id="ARBA00023242"/>
    </source>
</evidence>
<dbReference type="InterPro" id="IPR019519">
    <property type="entry name" value="Elp5"/>
</dbReference>
<comment type="similarity">
    <text evidence="4">Belongs to the ELP5 family.</text>
</comment>
<evidence type="ECO:0000256" key="1">
    <source>
        <dbReference type="ARBA" id="ARBA00004123"/>
    </source>
</evidence>
<dbReference type="OrthoDB" id="166907at2759"/>
<proteinExistence type="inferred from homology"/>
<organism evidence="9 10">
    <name type="scientific">Verruconis gallopava</name>
    <dbReference type="NCBI Taxonomy" id="253628"/>
    <lineage>
        <taxon>Eukaryota</taxon>
        <taxon>Fungi</taxon>
        <taxon>Dikarya</taxon>
        <taxon>Ascomycota</taxon>
        <taxon>Pezizomycotina</taxon>
        <taxon>Dothideomycetes</taxon>
        <taxon>Pleosporomycetidae</taxon>
        <taxon>Venturiales</taxon>
        <taxon>Sympoventuriaceae</taxon>
        <taxon>Verruconis</taxon>
    </lineage>
</organism>
<evidence type="ECO:0000256" key="7">
    <source>
        <dbReference type="ARBA" id="ARBA00022694"/>
    </source>
</evidence>
<evidence type="ECO:0000256" key="5">
    <source>
        <dbReference type="ARBA" id="ARBA00020264"/>
    </source>
</evidence>
<name>A0A0D2AJI5_9PEZI</name>
<keyword evidence="7" id="KW-0819">tRNA processing</keyword>
<dbReference type="EMBL" id="KN847585">
    <property type="protein sequence ID" value="KIV99088.1"/>
    <property type="molecule type" value="Genomic_DNA"/>
</dbReference>
<dbReference type="GO" id="GO:0000049">
    <property type="term" value="F:tRNA binding"/>
    <property type="evidence" value="ECO:0007669"/>
    <property type="project" value="TreeGrafter"/>
</dbReference>
<dbReference type="InParanoid" id="A0A0D2AJI5"/>
<dbReference type="GO" id="GO:0005634">
    <property type="term" value="C:nucleus"/>
    <property type="evidence" value="ECO:0007669"/>
    <property type="project" value="UniProtKB-SubCell"/>
</dbReference>
<dbReference type="GO" id="GO:0002098">
    <property type="term" value="P:tRNA wobble uridine modification"/>
    <property type="evidence" value="ECO:0007669"/>
    <property type="project" value="InterPro"/>
</dbReference>
<dbReference type="CDD" id="cd19496">
    <property type="entry name" value="Elp5"/>
    <property type="match status" value="1"/>
</dbReference>
<dbReference type="UniPathway" id="UPA00988"/>
<evidence type="ECO:0000313" key="9">
    <source>
        <dbReference type="EMBL" id="KIV99088.1"/>
    </source>
</evidence>
<evidence type="ECO:0000256" key="6">
    <source>
        <dbReference type="ARBA" id="ARBA00022490"/>
    </source>
</evidence>
<dbReference type="FunCoup" id="A0A0D2AJI5">
    <property type="interactions" value="965"/>
</dbReference>
<dbReference type="Proteomes" id="UP000053259">
    <property type="component" value="Unassembled WGS sequence"/>
</dbReference>
<protein>
    <recommendedName>
        <fullName evidence="5">Elongator complex protein 5</fullName>
    </recommendedName>
</protein>
<dbReference type="GO" id="GO:0033588">
    <property type="term" value="C:elongator holoenzyme complex"/>
    <property type="evidence" value="ECO:0007669"/>
    <property type="project" value="InterPro"/>
</dbReference>
<comment type="pathway">
    <text evidence="3">tRNA modification; 5-methoxycarbonylmethyl-2-thiouridine-tRNA biosynthesis.</text>
</comment>
<evidence type="ECO:0000256" key="3">
    <source>
        <dbReference type="ARBA" id="ARBA00005043"/>
    </source>
</evidence>
<dbReference type="PANTHER" id="PTHR15641">
    <property type="entry name" value="ELONGATOR COMPLEX PROTEIN 5"/>
    <property type="match status" value="1"/>
</dbReference>
<dbReference type="STRING" id="253628.A0A0D2AJI5"/>
<gene>
    <name evidence="9" type="ORF">PV09_09192</name>
</gene>
<keyword evidence="8" id="KW-0539">Nucleus</keyword>
<comment type="subcellular location">
    <subcellularLocation>
        <location evidence="2">Cytoplasm</location>
    </subcellularLocation>
    <subcellularLocation>
        <location evidence="1">Nucleus</location>
    </subcellularLocation>
</comment>
<keyword evidence="6" id="KW-0963">Cytoplasm</keyword>
<evidence type="ECO:0000256" key="2">
    <source>
        <dbReference type="ARBA" id="ARBA00004496"/>
    </source>
</evidence>
<dbReference type="Gene3D" id="3.40.50.300">
    <property type="entry name" value="P-loop containing nucleotide triphosphate hydrolases"/>
    <property type="match status" value="1"/>
</dbReference>
<accession>A0A0D2AJI5</accession>
<dbReference type="InterPro" id="IPR027417">
    <property type="entry name" value="P-loop_NTPase"/>
</dbReference>
<dbReference type="GeneID" id="27317165"/>
<dbReference type="AlphaFoldDB" id="A0A0D2AJI5"/>
<reference evidence="9 10" key="1">
    <citation type="submission" date="2015-01" db="EMBL/GenBank/DDBJ databases">
        <title>The Genome Sequence of Ochroconis gallopava CBS43764.</title>
        <authorList>
            <consortium name="The Broad Institute Genomics Platform"/>
            <person name="Cuomo C."/>
            <person name="de Hoog S."/>
            <person name="Gorbushina A."/>
            <person name="Stielow B."/>
            <person name="Teixiera M."/>
            <person name="Abouelleil A."/>
            <person name="Chapman S.B."/>
            <person name="Priest M."/>
            <person name="Young S.K."/>
            <person name="Wortman J."/>
            <person name="Nusbaum C."/>
            <person name="Birren B."/>
        </authorList>
    </citation>
    <scope>NUCLEOTIDE SEQUENCE [LARGE SCALE GENOMIC DNA]</scope>
    <source>
        <strain evidence="9 10">CBS 43764</strain>
    </source>
</reference>
<dbReference type="Pfam" id="PF10483">
    <property type="entry name" value="Elong_Iki1"/>
    <property type="match status" value="1"/>
</dbReference>
<keyword evidence="10" id="KW-1185">Reference proteome</keyword>
<evidence type="ECO:0000313" key="10">
    <source>
        <dbReference type="Proteomes" id="UP000053259"/>
    </source>
</evidence>
<evidence type="ECO:0000256" key="4">
    <source>
        <dbReference type="ARBA" id="ARBA00009567"/>
    </source>
</evidence>
<dbReference type="GO" id="GO:0005829">
    <property type="term" value="C:cytosol"/>
    <property type="evidence" value="ECO:0007669"/>
    <property type="project" value="TreeGrafter"/>
</dbReference>
<dbReference type="VEuPathDB" id="FungiDB:PV09_09192"/>
<sequence length="339" mass="36934">MPAKEDLKHRRAHNVLLIQKLMGARENASPFTLVLDSLEQSGRPLVKEIAKRATKARTYVVFVSFETVRKPTSADVFILAHELNLLDLQKRLQKAVSPSSRTLVIFDSLHPLLNNASVHVSSFFAPLMALNCSIVATYHMDAPVTGSNPSCYSPQPLAVLRYLATAILTVHSLHHVLAQKAARDRAEPEPLFGLGGEGIEGALLSLGSNDTGGLVIEMEYRRKSGRSVGEWFVLSSPGSAVASAGAKETRKAGVARGGDGGTEVILLEDHPLYTQPSEEVVEKGLESTFNLELTEKQRRDREGVVLPYFDAQDGAGGEGGRILYEMGVEDDFDEEEDEI</sequence>
<dbReference type="PANTHER" id="PTHR15641:SF1">
    <property type="entry name" value="ELONGATOR COMPLEX PROTEIN 5"/>
    <property type="match status" value="1"/>
</dbReference>
<dbReference type="HOGENOM" id="CLU_050414_0_0_1"/>
<dbReference type="RefSeq" id="XP_016208958.1">
    <property type="nucleotide sequence ID" value="XM_016363200.1"/>
</dbReference>